<comment type="caution">
    <text evidence="2">The sequence shown here is derived from an EMBL/GenBank/DDBJ whole genome shotgun (WGS) entry which is preliminary data.</text>
</comment>
<organism evidence="2 3">
    <name type="scientific">Elysia marginata</name>
    <dbReference type="NCBI Taxonomy" id="1093978"/>
    <lineage>
        <taxon>Eukaryota</taxon>
        <taxon>Metazoa</taxon>
        <taxon>Spiralia</taxon>
        <taxon>Lophotrochozoa</taxon>
        <taxon>Mollusca</taxon>
        <taxon>Gastropoda</taxon>
        <taxon>Heterobranchia</taxon>
        <taxon>Euthyneura</taxon>
        <taxon>Panpulmonata</taxon>
        <taxon>Sacoglossa</taxon>
        <taxon>Placobranchoidea</taxon>
        <taxon>Plakobranchidae</taxon>
        <taxon>Elysia</taxon>
    </lineage>
</organism>
<sequence>MLTYLPKVIVRYLEMELTGGRGLIQETGIAGRSHDGAHRHHRDSGHQEVTKRSHRLTEPTALYISTPSTNDNVNEKIVVMQSDGLKLKLIACAMMRRDSLAFPGGEWRSFHVLVDIRSSH</sequence>
<feature type="region of interest" description="Disordered" evidence="1">
    <location>
        <begin position="33"/>
        <end position="54"/>
    </location>
</feature>
<evidence type="ECO:0000313" key="2">
    <source>
        <dbReference type="EMBL" id="GFS19865.1"/>
    </source>
</evidence>
<dbReference type="EMBL" id="BMAT01006778">
    <property type="protein sequence ID" value="GFS19865.1"/>
    <property type="molecule type" value="Genomic_DNA"/>
</dbReference>
<evidence type="ECO:0000256" key="1">
    <source>
        <dbReference type="SAM" id="MobiDB-lite"/>
    </source>
</evidence>
<dbReference type="Proteomes" id="UP000762676">
    <property type="component" value="Unassembled WGS sequence"/>
</dbReference>
<feature type="compositionally biased region" description="Basic and acidic residues" evidence="1">
    <location>
        <begin position="44"/>
        <end position="54"/>
    </location>
</feature>
<dbReference type="AlphaFoldDB" id="A0AAV4JDJ8"/>
<gene>
    <name evidence="2" type="ORF">ElyMa_003300200</name>
</gene>
<evidence type="ECO:0000313" key="3">
    <source>
        <dbReference type="Proteomes" id="UP000762676"/>
    </source>
</evidence>
<name>A0AAV4JDJ8_9GAST</name>
<keyword evidence="3" id="KW-1185">Reference proteome</keyword>
<reference evidence="2 3" key="1">
    <citation type="journal article" date="2021" name="Elife">
        <title>Chloroplast acquisition without the gene transfer in kleptoplastic sea slugs, Plakobranchus ocellatus.</title>
        <authorList>
            <person name="Maeda T."/>
            <person name="Takahashi S."/>
            <person name="Yoshida T."/>
            <person name="Shimamura S."/>
            <person name="Takaki Y."/>
            <person name="Nagai Y."/>
            <person name="Toyoda A."/>
            <person name="Suzuki Y."/>
            <person name="Arimoto A."/>
            <person name="Ishii H."/>
            <person name="Satoh N."/>
            <person name="Nishiyama T."/>
            <person name="Hasebe M."/>
            <person name="Maruyama T."/>
            <person name="Minagawa J."/>
            <person name="Obokata J."/>
            <person name="Shigenobu S."/>
        </authorList>
    </citation>
    <scope>NUCLEOTIDE SEQUENCE [LARGE SCALE GENOMIC DNA]</scope>
</reference>
<proteinExistence type="predicted"/>
<protein>
    <submittedName>
        <fullName evidence="2">Uncharacterized protein</fullName>
    </submittedName>
</protein>
<accession>A0AAV4JDJ8</accession>